<gene>
    <name evidence="1" type="ORF">Amon02_000794100</name>
</gene>
<comment type="caution">
    <text evidence="1">The sequence shown here is derived from an EMBL/GenBank/DDBJ whole genome shotgun (WGS) entry which is preliminary data.</text>
</comment>
<dbReference type="EMBL" id="BSXS01006823">
    <property type="protein sequence ID" value="GME86323.1"/>
    <property type="molecule type" value="Genomic_DNA"/>
</dbReference>
<dbReference type="Proteomes" id="UP001165064">
    <property type="component" value="Unassembled WGS sequence"/>
</dbReference>
<evidence type="ECO:0000313" key="2">
    <source>
        <dbReference type="Proteomes" id="UP001165064"/>
    </source>
</evidence>
<proteinExistence type="predicted"/>
<organism evidence="1 2">
    <name type="scientific">Ambrosiozyma monospora</name>
    <name type="common">Yeast</name>
    <name type="synonym">Endomycopsis monosporus</name>
    <dbReference type="NCBI Taxonomy" id="43982"/>
    <lineage>
        <taxon>Eukaryota</taxon>
        <taxon>Fungi</taxon>
        <taxon>Dikarya</taxon>
        <taxon>Ascomycota</taxon>
        <taxon>Saccharomycotina</taxon>
        <taxon>Pichiomycetes</taxon>
        <taxon>Pichiales</taxon>
        <taxon>Pichiaceae</taxon>
        <taxon>Ambrosiozyma</taxon>
    </lineage>
</organism>
<accession>A0ACB5TD62</accession>
<name>A0ACB5TD62_AMBMO</name>
<keyword evidence="2" id="KW-1185">Reference proteome</keyword>
<reference evidence="1" key="1">
    <citation type="submission" date="2023-04" db="EMBL/GenBank/DDBJ databases">
        <title>Ambrosiozyma monospora NBRC 10751.</title>
        <authorList>
            <person name="Ichikawa N."/>
            <person name="Sato H."/>
            <person name="Tonouchi N."/>
        </authorList>
    </citation>
    <scope>NUCLEOTIDE SEQUENCE</scope>
    <source>
        <strain evidence="1">NBRC 10751</strain>
    </source>
</reference>
<protein>
    <submittedName>
        <fullName evidence="1">Unnamed protein product</fullName>
    </submittedName>
</protein>
<evidence type="ECO:0000313" key="1">
    <source>
        <dbReference type="EMBL" id="GME86323.1"/>
    </source>
</evidence>
<sequence>MKTNNNDLLKEQIRTWIGCNVVSQIVATAFGYPGFTQLDASLLFPCKPENKLDIPPELRQMVEIQIFEDQVAKTMNSNPLDPLRLVDATERLSLLQLLNRQLDQLEMTLVSDVQNPMDDFRRLSMLAARLHLLTYTFLDTDRIAKFELNRGKLKTYNAALALIAHCKDAQERDKYFVRHLPGIYVLTIWQASCIIVKLVHSDDSSYLDVGAGRQLYQDAMNLVYKASITKHDMAYRSAGIMKSAWSLFKTLHAQHAMPSKVTVRSRMCASLFFDCLWILREKCGMIKLAPKKKELQLVEDAIADSDESDDDVDDNSTSDSDEVFIALEQNPVEEEHSPTSPASNHSNGSHHRKRYRSLSSTIHPETSARKIINTIPLDPQPISLSDKNNSTPSSSSRTSPLAPYRSPSSEVSKKPNLHVTSQSESQGQGHSHTNSTNSPVQRSAQAYITPSLPSQTSIASASAVNPSTSSKPKAVKGAKKPRKQRGQNKKKATANGNTDGKSKSKENVVNNQVGTVLDTWDILNDIDSDLLFKDIDSVMNDFGFHAG</sequence>